<dbReference type="RefSeq" id="WP_270688031.1">
    <property type="nucleotide sequence ID" value="NZ_JAQFWQ010000070.1"/>
</dbReference>
<feature type="transmembrane region" description="Helical" evidence="2">
    <location>
        <begin position="132"/>
        <end position="151"/>
    </location>
</feature>
<gene>
    <name evidence="3" type="ORF">O4J56_21230</name>
</gene>
<evidence type="ECO:0000313" key="4">
    <source>
        <dbReference type="Proteomes" id="UP001527866"/>
    </source>
</evidence>
<keyword evidence="4" id="KW-1185">Reference proteome</keyword>
<feature type="region of interest" description="Disordered" evidence="1">
    <location>
        <begin position="152"/>
        <end position="177"/>
    </location>
</feature>
<keyword evidence="2" id="KW-1133">Transmembrane helix</keyword>
<accession>A0ABT4U8A2</accession>
<sequence>MRMPPRLRTAALTAHIAVSVGWMGAVAAVLVLGVVGLASDDPAQVRGAYLAMDPLGRYALLPLAAAALATGVLQSLGTRWGLFLHYWVAVKLWVTAGAALLLAAYLPTLAGLAAVAADPAADAADMRSASPVLHAGLALAALAGTTLLGAAKPRGRTARGRRLIPAGAPRPSPPSRP</sequence>
<evidence type="ECO:0000256" key="1">
    <source>
        <dbReference type="SAM" id="MobiDB-lite"/>
    </source>
</evidence>
<dbReference type="Proteomes" id="UP001527866">
    <property type="component" value="Unassembled WGS sequence"/>
</dbReference>
<name>A0ABT4U8A2_9ACTN</name>
<comment type="caution">
    <text evidence="3">The sequence shown here is derived from an EMBL/GenBank/DDBJ whole genome shotgun (WGS) entry which is preliminary data.</text>
</comment>
<feature type="compositionally biased region" description="Basic residues" evidence="1">
    <location>
        <begin position="153"/>
        <end position="162"/>
    </location>
</feature>
<protein>
    <recommendedName>
        <fullName evidence="5">DUF2269 domain-containing protein</fullName>
    </recommendedName>
</protein>
<reference evidence="3 4" key="1">
    <citation type="submission" date="2023-01" db="EMBL/GenBank/DDBJ databases">
        <title>Draft genome sequence of Nocardiopsis sp. RSe5-2 isolated from halophytes.</title>
        <authorList>
            <person name="Duangmal K."/>
            <person name="Chantavorakit T."/>
        </authorList>
    </citation>
    <scope>NUCLEOTIDE SEQUENCE [LARGE SCALE GENOMIC DNA]</scope>
    <source>
        <strain evidence="3 4">RSe5-2</strain>
    </source>
</reference>
<feature type="compositionally biased region" description="Pro residues" evidence="1">
    <location>
        <begin position="168"/>
        <end position="177"/>
    </location>
</feature>
<dbReference type="EMBL" id="JAQFWQ010000070">
    <property type="protein sequence ID" value="MDA2813182.1"/>
    <property type="molecule type" value="Genomic_DNA"/>
</dbReference>
<feature type="transmembrane region" description="Helical" evidence="2">
    <location>
        <begin position="88"/>
        <end position="112"/>
    </location>
</feature>
<keyword evidence="2" id="KW-0812">Transmembrane</keyword>
<feature type="transmembrane region" description="Helical" evidence="2">
    <location>
        <begin position="58"/>
        <end position="76"/>
    </location>
</feature>
<evidence type="ECO:0008006" key="5">
    <source>
        <dbReference type="Google" id="ProtNLM"/>
    </source>
</evidence>
<feature type="transmembrane region" description="Helical" evidence="2">
    <location>
        <begin position="12"/>
        <end position="38"/>
    </location>
</feature>
<evidence type="ECO:0000256" key="2">
    <source>
        <dbReference type="SAM" id="Phobius"/>
    </source>
</evidence>
<evidence type="ECO:0000313" key="3">
    <source>
        <dbReference type="EMBL" id="MDA2813182.1"/>
    </source>
</evidence>
<keyword evidence="2" id="KW-0472">Membrane</keyword>
<proteinExistence type="predicted"/>
<organism evidence="3 4">
    <name type="scientific">Nocardiopsis endophytica</name>
    <dbReference type="NCBI Taxonomy" id="3018445"/>
    <lineage>
        <taxon>Bacteria</taxon>
        <taxon>Bacillati</taxon>
        <taxon>Actinomycetota</taxon>
        <taxon>Actinomycetes</taxon>
        <taxon>Streptosporangiales</taxon>
        <taxon>Nocardiopsidaceae</taxon>
        <taxon>Nocardiopsis</taxon>
    </lineage>
</organism>